<protein>
    <submittedName>
        <fullName evidence="3">Uncharacterized protein</fullName>
    </submittedName>
</protein>
<evidence type="ECO:0000313" key="3">
    <source>
        <dbReference type="EMBL" id="GAA0626408.1"/>
    </source>
</evidence>
<feature type="signal peptide" evidence="2">
    <location>
        <begin position="1"/>
        <end position="22"/>
    </location>
</feature>
<name>A0ABN1H1J2_9CAUL</name>
<keyword evidence="4" id="KW-1185">Reference proteome</keyword>
<sequence length="94" mass="9786">MRKARSISRFRMAAATTISAMAIAPGTTRLASEAPFILKGEINGIAAMVAALTTAMARSPSQYPPRRVLGSARSGVGTPAGAVTRRPKLTTTSR</sequence>
<evidence type="ECO:0000256" key="1">
    <source>
        <dbReference type="SAM" id="MobiDB-lite"/>
    </source>
</evidence>
<dbReference type="EMBL" id="BAAAGA010000005">
    <property type="protein sequence ID" value="GAA0626408.1"/>
    <property type="molecule type" value="Genomic_DNA"/>
</dbReference>
<comment type="caution">
    <text evidence="3">The sequence shown here is derived from an EMBL/GenBank/DDBJ whole genome shotgun (WGS) entry which is preliminary data.</text>
</comment>
<evidence type="ECO:0000313" key="4">
    <source>
        <dbReference type="Proteomes" id="UP001501352"/>
    </source>
</evidence>
<keyword evidence="2" id="KW-0732">Signal</keyword>
<accession>A0ABN1H1J2</accession>
<dbReference type="Proteomes" id="UP001501352">
    <property type="component" value="Unassembled WGS sequence"/>
</dbReference>
<feature type="chain" id="PRO_5045351520" evidence="2">
    <location>
        <begin position="23"/>
        <end position="94"/>
    </location>
</feature>
<reference evidence="3 4" key="1">
    <citation type="journal article" date="2019" name="Int. J. Syst. Evol. Microbiol.">
        <title>The Global Catalogue of Microorganisms (GCM) 10K type strain sequencing project: providing services to taxonomists for standard genome sequencing and annotation.</title>
        <authorList>
            <consortium name="The Broad Institute Genomics Platform"/>
            <consortium name="The Broad Institute Genome Sequencing Center for Infectious Disease"/>
            <person name="Wu L."/>
            <person name="Ma J."/>
        </authorList>
    </citation>
    <scope>NUCLEOTIDE SEQUENCE [LARGE SCALE GENOMIC DNA]</scope>
    <source>
        <strain evidence="3 4">JCM 12928</strain>
    </source>
</reference>
<organism evidence="3 4">
    <name type="scientific">Brevundimonas kwangchunensis</name>
    <dbReference type="NCBI Taxonomy" id="322163"/>
    <lineage>
        <taxon>Bacteria</taxon>
        <taxon>Pseudomonadati</taxon>
        <taxon>Pseudomonadota</taxon>
        <taxon>Alphaproteobacteria</taxon>
        <taxon>Caulobacterales</taxon>
        <taxon>Caulobacteraceae</taxon>
        <taxon>Brevundimonas</taxon>
    </lineage>
</organism>
<proteinExistence type="predicted"/>
<evidence type="ECO:0000256" key="2">
    <source>
        <dbReference type="SAM" id="SignalP"/>
    </source>
</evidence>
<gene>
    <name evidence="3" type="ORF">GCM10009422_24060</name>
</gene>
<feature type="region of interest" description="Disordered" evidence="1">
    <location>
        <begin position="60"/>
        <end position="94"/>
    </location>
</feature>